<keyword evidence="1" id="KW-0812">Transmembrane</keyword>
<dbReference type="AlphaFoldDB" id="A0A9D5AKQ7"/>
<keyword evidence="1" id="KW-0472">Membrane</keyword>
<evidence type="ECO:0000313" key="3">
    <source>
        <dbReference type="EMBL" id="KAI5409295.1"/>
    </source>
</evidence>
<evidence type="ECO:0000313" key="4">
    <source>
        <dbReference type="Proteomes" id="UP001058974"/>
    </source>
</evidence>
<dbReference type="EMBL" id="JAMSHJ010000005">
    <property type="protein sequence ID" value="KAI5409295.1"/>
    <property type="molecule type" value="Genomic_DNA"/>
</dbReference>
<keyword evidence="1" id="KW-1133">Transmembrane helix</keyword>
<comment type="caution">
    <text evidence="3">The sequence shown here is derived from an EMBL/GenBank/DDBJ whole genome shotgun (WGS) entry which is preliminary data.</text>
</comment>
<sequence>MASSSRAFLFVLLGALVCSSIDARKLGSDNGLRDEKNFYHRPGFGGGAGAGGGGGFGGGGGSGGGLGGGSGGGFGAGGGSGGGLGGGGEFFSSITFYFLNFRTMLIIQVLYEMSMFIFCFKMTVVFLK</sequence>
<evidence type="ECO:0008006" key="5">
    <source>
        <dbReference type="Google" id="ProtNLM"/>
    </source>
</evidence>
<dbReference type="Proteomes" id="UP001058974">
    <property type="component" value="Chromosome 5"/>
</dbReference>
<reference evidence="3 4" key="1">
    <citation type="journal article" date="2022" name="Nat. Genet.">
        <title>Improved pea reference genome and pan-genome highlight genomic features and evolutionary characteristics.</title>
        <authorList>
            <person name="Yang T."/>
            <person name="Liu R."/>
            <person name="Luo Y."/>
            <person name="Hu S."/>
            <person name="Wang D."/>
            <person name="Wang C."/>
            <person name="Pandey M.K."/>
            <person name="Ge S."/>
            <person name="Xu Q."/>
            <person name="Li N."/>
            <person name="Li G."/>
            <person name="Huang Y."/>
            <person name="Saxena R.K."/>
            <person name="Ji Y."/>
            <person name="Li M."/>
            <person name="Yan X."/>
            <person name="He Y."/>
            <person name="Liu Y."/>
            <person name="Wang X."/>
            <person name="Xiang C."/>
            <person name="Varshney R.K."/>
            <person name="Ding H."/>
            <person name="Gao S."/>
            <person name="Zong X."/>
        </authorList>
    </citation>
    <scope>NUCLEOTIDE SEQUENCE [LARGE SCALE GENOMIC DNA]</scope>
    <source>
        <strain evidence="3 4">cv. Zhongwan 6</strain>
    </source>
</reference>
<feature type="chain" id="PRO_5038887606" description="Glycine-rich protein" evidence="2">
    <location>
        <begin position="24"/>
        <end position="128"/>
    </location>
</feature>
<accession>A0A9D5AKQ7</accession>
<gene>
    <name evidence="3" type="ORF">KIW84_054924</name>
</gene>
<organism evidence="3 4">
    <name type="scientific">Pisum sativum</name>
    <name type="common">Garden pea</name>
    <name type="synonym">Lathyrus oleraceus</name>
    <dbReference type="NCBI Taxonomy" id="3888"/>
    <lineage>
        <taxon>Eukaryota</taxon>
        <taxon>Viridiplantae</taxon>
        <taxon>Streptophyta</taxon>
        <taxon>Embryophyta</taxon>
        <taxon>Tracheophyta</taxon>
        <taxon>Spermatophyta</taxon>
        <taxon>Magnoliopsida</taxon>
        <taxon>eudicotyledons</taxon>
        <taxon>Gunneridae</taxon>
        <taxon>Pentapetalae</taxon>
        <taxon>rosids</taxon>
        <taxon>fabids</taxon>
        <taxon>Fabales</taxon>
        <taxon>Fabaceae</taxon>
        <taxon>Papilionoideae</taxon>
        <taxon>50 kb inversion clade</taxon>
        <taxon>NPAAA clade</taxon>
        <taxon>Hologalegina</taxon>
        <taxon>IRL clade</taxon>
        <taxon>Fabeae</taxon>
        <taxon>Lathyrus</taxon>
    </lineage>
</organism>
<feature type="signal peptide" evidence="2">
    <location>
        <begin position="1"/>
        <end position="23"/>
    </location>
</feature>
<dbReference type="Gramene" id="Psat05G0492400-T2">
    <property type="protein sequence ID" value="KAI5409295.1"/>
    <property type="gene ID" value="KIW84_054924"/>
</dbReference>
<proteinExistence type="predicted"/>
<evidence type="ECO:0000256" key="1">
    <source>
        <dbReference type="SAM" id="Phobius"/>
    </source>
</evidence>
<name>A0A9D5AKQ7_PEA</name>
<evidence type="ECO:0000256" key="2">
    <source>
        <dbReference type="SAM" id="SignalP"/>
    </source>
</evidence>
<protein>
    <recommendedName>
        <fullName evidence="5">Glycine-rich protein</fullName>
    </recommendedName>
</protein>
<keyword evidence="2" id="KW-0732">Signal</keyword>
<feature type="transmembrane region" description="Helical" evidence="1">
    <location>
        <begin position="105"/>
        <end position="127"/>
    </location>
</feature>
<keyword evidence="4" id="KW-1185">Reference proteome</keyword>